<sequence>MQSSLKAFSFSTHSSSNLLRSFLFSFSTSTQCQHSKETTSMIHYLTAKFQFSTTKSFYISKRVSRGRFPQNPLSVLSFLEQIGFCEAQIQSVIRPRPQILFTRVDKILRPKVEFFQLLGFQGSQLCKFITANPAILICSLKKTLVPSVEAIRKIVCNEKDFNHVLPRCVWILPKYKIFMDNIVFLESFGIAGSHLGMLLKLQPSLFVAQQSTIGNYVSRAIDMGFHKSSRMLVHAIHSISSVSYKTFRRKLELINSFGFSMEEGLQMFRRSPTLVRTSEKKLKVGMKFFLHTIMLPKSVLVHLPKVLMYSMEDRVIPRYRVFQLVKSKNLCKKAPSYTYLLCLSEEMFLNKYISRFRENAEELLVAYKGHYLAA</sequence>
<dbReference type="Pfam" id="PF02536">
    <property type="entry name" value="mTERF"/>
    <property type="match status" value="1"/>
</dbReference>
<dbReference type="SMART" id="SM00733">
    <property type="entry name" value="Mterf"/>
    <property type="match status" value="5"/>
</dbReference>
<dbReference type="GO" id="GO:0006353">
    <property type="term" value="P:DNA-templated transcription termination"/>
    <property type="evidence" value="ECO:0007669"/>
    <property type="project" value="UniProtKB-KW"/>
</dbReference>
<dbReference type="Proteomes" id="UP001386955">
    <property type="component" value="Unassembled WGS sequence"/>
</dbReference>
<dbReference type="InterPro" id="IPR038538">
    <property type="entry name" value="MTERF_sf"/>
</dbReference>
<dbReference type="AlphaFoldDB" id="A0AAN9XNH3"/>
<dbReference type="InterPro" id="IPR003690">
    <property type="entry name" value="MTERF"/>
</dbReference>
<evidence type="ECO:0000313" key="5">
    <source>
        <dbReference type="Proteomes" id="UP001386955"/>
    </source>
</evidence>
<dbReference type="FunFam" id="1.25.70.10:FF:000001">
    <property type="entry name" value="Mitochondrial transcription termination factor-like"/>
    <property type="match status" value="1"/>
</dbReference>
<dbReference type="PANTHER" id="PTHR13068">
    <property type="entry name" value="CGI-12 PROTEIN-RELATED"/>
    <property type="match status" value="1"/>
</dbReference>
<name>A0AAN9XNH3_PSOTE</name>
<reference evidence="4 5" key="1">
    <citation type="submission" date="2024-01" db="EMBL/GenBank/DDBJ databases">
        <title>The genomes of 5 underutilized Papilionoideae crops provide insights into root nodulation and disease resistanc.</title>
        <authorList>
            <person name="Jiang F."/>
        </authorList>
    </citation>
    <scope>NUCLEOTIDE SEQUENCE [LARGE SCALE GENOMIC DNA]</scope>
    <source>
        <strain evidence="4">DUOXIRENSHENG_FW03</strain>
        <tissue evidence="4">Leaves</tissue>
    </source>
</reference>
<dbReference type="PANTHER" id="PTHR13068:SF173">
    <property type="entry name" value="EMB|CAB62602.1"/>
    <property type="match status" value="1"/>
</dbReference>
<comment type="similarity">
    <text evidence="1">Belongs to the mTERF family.</text>
</comment>
<dbReference type="GO" id="GO:0003676">
    <property type="term" value="F:nucleic acid binding"/>
    <property type="evidence" value="ECO:0007669"/>
    <property type="project" value="InterPro"/>
</dbReference>
<evidence type="ECO:0000256" key="1">
    <source>
        <dbReference type="ARBA" id="ARBA00007692"/>
    </source>
</evidence>
<dbReference type="EMBL" id="JAYMYS010000003">
    <property type="protein sequence ID" value="KAK7400045.1"/>
    <property type="molecule type" value="Genomic_DNA"/>
</dbReference>
<comment type="caution">
    <text evidence="4">The sequence shown here is derived from an EMBL/GenBank/DDBJ whole genome shotgun (WGS) entry which is preliminary data.</text>
</comment>
<keyword evidence="2" id="KW-0805">Transcription regulation</keyword>
<keyword evidence="3" id="KW-0809">Transit peptide</keyword>
<evidence type="ECO:0000256" key="3">
    <source>
        <dbReference type="ARBA" id="ARBA00022946"/>
    </source>
</evidence>
<keyword evidence="2" id="KW-0804">Transcription</keyword>
<protein>
    <submittedName>
        <fullName evidence="4">Uncharacterized protein</fullName>
    </submittedName>
</protein>
<keyword evidence="5" id="KW-1185">Reference proteome</keyword>
<gene>
    <name evidence="4" type="ORF">VNO78_11244</name>
</gene>
<accession>A0AAN9XNH3</accession>
<evidence type="ECO:0000313" key="4">
    <source>
        <dbReference type="EMBL" id="KAK7400045.1"/>
    </source>
</evidence>
<keyword evidence="2" id="KW-0806">Transcription termination</keyword>
<dbReference type="Gene3D" id="1.25.70.10">
    <property type="entry name" value="Transcription termination factor 3, mitochondrial"/>
    <property type="match status" value="1"/>
</dbReference>
<organism evidence="4 5">
    <name type="scientific">Psophocarpus tetragonolobus</name>
    <name type="common">Winged bean</name>
    <name type="synonym">Dolichos tetragonolobus</name>
    <dbReference type="NCBI Taxonomy" id="3891"/>
    <lineage>
        <taxon>Eukaryota</taxon>
        <taxon>Viridiplantae</taxon>
        <taxon>Streptophyta</taxon>
        <taxon>Embryophyta</taxon>
        <taxon>Tracheophyta</taxon>
        <taxon>Spermatophyta</taxon>
        <taxon>Magnoliopsida</taxon>
        <taxon>eudicotyledons</taxon>
        <taxon>Gunneridae</taxon>
        <taxon>Pentapetalae</taxon>
        <taxon>rosids</taxon>
        <taxon>fabids</taxon>
        <taxon>Fabales</taxon>
        <taxon>Fabaceae</taxon>
        <taxon>Papilionoideae</taxon>
        <taxon>50 kb inversion clade</taxon>
        <taxon>NPAAA clade</taxon>
        <taxon>indigoferoid/millettioid clade</taxon>
        <taxon>Phaseoleae</taxon>
        <taxon>Psophocarpus</taxon>
    </lineage>
</organism>
<proteinExistence type="inferred from homology"/>
<evidence type="ECO:0000256" key="2">
    <source>
        <dbReference type="ARBA" id="ARBA00022472"/>
    </source>
</evidence>